<dbReference type="InterPro" id="IPR032816">
    <property type="entry name" value="VTT_dom"/>
</dbReference>
<evidence type="ECO:0000259" key="3">
    <source>
        <dbReference type="Pfam" id="PF09335"/>
    </source>
</evidence>
<accession>A0A3R5QUB3</accession>
<evidence type="ECO:0000256" key="1">
    <source>
        <dbReference type="ARBA" id="ARBA00010792"/>
    </source>
</evidence>
<protein>
    <recommendedName>
        <fullName evidence="3">VTT domain-containing protein</fullName>
    </recommendedName>
</protein>
<organism evidence="4 5">
    <name type="scientific">Clostridium manihotivorum</name>
    <dbReference type="NCBI Taxonomy" id="2320868"/>
    <lineage>
        <taxon>Bacteria</taxon>
        <taxon>Bacillati</taxon>
        <taxon>Bacillota</taxon>
        <taxon>Clostridia</taxon>
        <taxon>Eubacteriales</taxon>
        <taxon>Clostridiaceae</taxon>
        <taxon>Clostridium</taxon>
    </lineage>
</organism>
<evidence type="ECO:0000313" key="4">
    <source>
        <dbReference type="EMBL" id="QAA32811.1"/>
    </source>
</evidence>
<dbReference type="InterPro" id="IPR051311">
    <property type="entry name" value="DedA_domain"/>
</dbReference>
<dbReference type="OrthoDB" id="9789113at2"/>
<feature type="transmembrane region" description="Helical" evidence="2">
    <location>
        <begin position="160"/>
        <end position="179"/>
    </location>
</feature>
<proteinExistence type="inferred from homology"/>
<comment type="similarity">
    <text evidence="1">Belongs to the DedA family.</text>
</comment>
<keyword evidence="2" id="KW-0812">Transmembrane</keyword>
<reference evidence="4 5" key="1">
    <citation type="submission" date="2018-01" db="EMBL/GenBank/DDBJ databases">
        <title>Genome Sequencing and Assembly of Anaerobacter polyendosporus strain CT4.</title>
        <authorList>
            <person name="Tachaapaikoon C."/>
            <person name="Sutheeworapong S."/>
            <person name="Jenjaroenpun P."/>
            <person name="Wongsurawat T."/>
            <person name="Nookeaw I."/>
            <person name="Cheawchanlertfa P."/>
            <person name="Kosugi A."/>
            <person name="Cheevadhanarak S."/>
            <person name="Ratanakhanokchai K."/>
        </authorList>
    </citation>
    <scope>NUCLEOTIDE SEQUENCE [LARGE SCALE GENOMIC DNA]</scope>
    <source>
        <strain evidence="4 5">CT4</strain>
    </source>
</reference>
<dbReference type="AlphaFoldDB" id="A0A3R5QUB3"/>
<dbReference type="GO" id="GO:0005886">
    <property type="term" value="C:plasma membrane"/>
    <property type="evidence" value="ECO:0007669"/>
    <property type="project" value="TreeGrafter"/>
</dbReference>
<dbReference type="Pfam" id="PF09335">
    <property type="entry name" value="VTT_dom"/>
    <property type="match status" value="1"/>
</dbReference>
<evidence type="ECO:0000313" key="5">
    <source>
        <dbReference type="Proteomes" id="UP000286268"/>
    </source>
</evidence>
<evidence type="ECO:0000256" key="2">
    <source>
        <dbReference type="SAM" id="Phobius"/>
    </source>
</evidence>
<feature type="domain" description="VTT" evidence="3">
    <location>
        <begin position="48"/>
        <end position="141"/>
    </location>
</feature>
<dbReference type="KEGG" id="cmah:C1I91_14815"/>
<keyword evidence="5" id="KW-1185">Reference proteome</keyword>
<dbReference type="RefSeq" id="WP_128213550.1">
    <property type="nucleotide sequence ID" value="NZ_CP025746.1"/>
</dbReference>
<keyword evidence="2" id="KW-1133">Transmembrane helix</keyword>
<dbReference type="Proteomes" id="UP000286268">
    <property type="component" value="Chromosome"/>
</dbReference>
<gene>
    <name evidence="4" type="ORF">C1I91_14815</name>
</gene>
<dbReference type="PANTHER" id="PTHR42709">
    <property type="entry name" value="ALKALINE PHOSPHATASE LIKE PROTEIN"/>
    <property type="match status" value="1"/>
</dbReference>
<feature type="transmembrane region" description="Helical" evidence="2">
    <location>
        <begin position="12"/>
        <end position="40"/>
    </location>
</feature>
<name>A0A3R5QUB3_9CLOT</name>
<dbReference type="PANTHER" id="PTHR42709:SF11">
    <property type="entry name" value="DEDA FAMILY PROTEIN"/>
    <property type="match status" value="1"/>
</dbReference>
<keyword evidence="2" id="KW-0472">Membrane</keyword>
<feature type="transmembrane region" description="Helical" evidence="2">
    <location>
        <begin position="46"/>
        <end position="68"/>
    </location>
</feature>
<sequence length="187" mass="20983">MQIITNILIKYGILGIAIAGFSEAVLLPMPMEFIFIPIVLLDTSKALLYSITLIVFSAFGSIAGYYAGKLLGTPLLNKLIYKDKFNKIKEMYSKNAFLTILTSSFTPIPYEAYVISAGAFNINLSLFMTASILSRVIRYLPQGILIYLFGDAVLSYIKSYTIFAGMLVFILFLVFKYYFKMKKSSKS</sequence>
<dbReference type="EMBL" id="CP025746">
    <property type="protein sequence ID" value="QAA32811.1"/>
    <property type="molecule type" value="Genomic_DNA"/>
</dbReference>